<accession>A0A934HW63</accession>
<dbReference type="PROSITE" id="PS50943">
    <property type="entry name" value="HTH_CROC1"/>
    <property type="match status" value="1"/>
</dbReference>
<evidence type="ECO:0000313" key="2">
    <source>
        <dbReference type="EMBL" id="MBI6871928.1"/>
    </source>
</evidence>
<feature type="domain" description="HTH cro/C1-type" evidence="1">
    <location>
        <begin position="11"/>
        <end position="65"/>
    </location>
</feature>
<dbReference type="GO" id="GO:0003677">
    <property type="term" value="F:DNA binding"/>
    <property type="evidence" value="ECO:0007669"/>
    <property type="project" value="InterPro"/>
</dbReference>
<evidence type="ECO:0000313" key="3">
    <source>
        <dbReference type="Proteomes" id="UP000622687"/>
    </source>
</evidence>
<sequence>MQNSWDFGMCISTLLNILDISSNKLAKAINVDPSLISRWKTGKRKVSHESNHLKAMADYFSSKILNDYQKTNLINIISKFNLPISIECSSNIKEYIHILLILSLQSSKNEQIKNNNLRTSNINYMANQDFVVNNSHTKNICYPSHTIDNKSACLQQCSFTETGYISNFEMIIGHSNVINAGINLLKSLPKKPDYIKEPILITFLTELDSFSNFESTSLEWHNALLETQAKGWSINKLMNINENINRNMKIINEFLVNIMSKKYHPYHLNKYDSIIKLREFIMIPSIGILVCLCSENADRIDSAFLIRDEQALSALKGALDLCINYTKPLITNRFAEQNIGLLTEIANYEELSGDRFTFNFSLNYIMIPLELVEKFSFSTKEKMSDKKIFKRDYQYKRMKKAFDKQIKNYKFLDIYSKVFIENLIKLSKSPLTQIEPSHILKLFENIIYMLKRYDNYNIGLLDSSNLRTLSNFSCMIKDSNVILTNYSDRNKRIINKSWVSISEPNIVNTFKNYFEDLWDQIAPINKEKESVISWFESQMKGLNNL</sequence>
<keyword evidence="3" id="KW-1185">Reference proteome</keyword>
<reference evidence="2" key="1">
    <citation type="submission" date="2020-12" db="EMBL/GenBank/DDBJ databases">
        <title>Clostridium thailandense sp. nov., a novel acetogenic bacterium isolated from peat land soil in Thailand.</title>
        <authorList>
            <person name="Chaikitkaew S."/>
            <person name="Birkeland N.K."/>
        </authorList>
    </citation>
    <scope>NUCLEOTIDE SEQUENCE</scope>
    <source>
        <strain evidence="2">DSM 17425</strain>
    </source>
</reference>
<dbReference type="CDD" id="cd00093">
    <property type="entry name" value="HTH_XRE"/>
    <property type="match status" value="1"/>
</dbReference>
<protein>
    <submittedName>
        <fullName evidence="2">Helix-turn-helix transcriptional regulator</fullName>
    </submittedName>
</protein>
<dbReference type="Gene3D" id="1.10.260.40">
    <property type="entry name" value="lambda repressor-like DNA-binding domains"/>
    <property type="match status" value="1"/>
</dbReference>
<comment type="caution">
    <text evidence="2">The sequence shown here is derived from an EMBL/GenBank/DDBJ whole genome shotgun (WGS) entry which is preliminary data.</text>
</comment>
<dbReference type="RefSeq" id="WP_211141364.1">
    <property type="nucleotide sequence ID" value="NZ_JAEEGB010000005.1"/>
</dbReference>
<proteinExistence type="predicted"/>
<dbReference type="SUPFAM" id="SSF47413">
    <property type="entry name" value="lambda repressor-like DNA-binding domains"/>
    <property type="match status" value="1"/>
</dbReference>
<dbReference type="AlphaFoldDB" id="A0A934HW63"/>
<dbReference type="InterPro" id="IPR010982">
    <property type="entry name" value="Lambda_DNA-bd_dom_sf"/>
</dbReference>
<organism evidence="2 3">
    <name type="scientific">Clostridium aciditolerans</name>
    <dbReference type="NCBI Taxonomy" id="339861"/>
    <lineage>
        <taxon>Bacteria</taxon>
        <taxon>Bacillati</taxon>
        <taxon>Bacillota</taxon>
        <taxon>Clostridia</taxon>
        <taxon>Eubacteriales</taxon>
        <taxon>Clostridiaceae</taxon>
        <taxon>Clostridium</taxon>
    </lineage>
</organism>
<dbReference type="EMBL" id="JAEEGB010000005">
    <property type="protein sequence ID" value="MBI6871928.1"/>
    <property type="molecule type" value="Genomic_DNA"/>
</dbReference>
<dbReference type="InterPro" id="IPR001387">
    <property type="entry name" value="Cro/C1-type_HTH"/>
</dbReference>
<evidence type="ECO:0000259" key="1">
    <source>
        <dbReference type="PROSITE" id="PS50943"/>
    </source>
</evidence>
<gene>
    <name evidence="2" type="ORF">I6U51_04300</name>
</gene>
<dbReference type="Proteomes" id="UP000622687">
    <property type="component" value="Unassembled WGS sequence"/>
</dbReference>
<name>A0A934HW63_9CLOT</name>